<dbReference type="EMBL" id="RRYP01012139">
    <property type="protein sequence ID" value="TNV77312.1"/>
    <property type="molecule type" value="Genomic_DNA"/>
</dbReference>
<proteinExistence type="predicted"/>
<evidence type="ECO:0000313" key="1">
    <source>
        <dbReference type="EMBL" id="TNV77312.1"/>
    </source>
</evidence>
<name>A0A8J8T060_HALGN</name>
<keyword evidence="2" id="KW-1185">Reference proteome</keyword>
<sequence length="114" mass="12953">MKENLILLELPSESVPYTGAFPRAILASPAATEKQERPIPCDSLKDGESARMGLECSHGRDATSLYTLLSCVKFSVKTLFTINYLLFVRNIYQIQQYSPVCSNMSYRHPHRQRL</sequence>
<dbReference type="AlphaFoldDB" id="A0A8J8T060"/>
<accession>A0A8J8T060</accession>
<organism evidence="1 2">
    <name type="scientific">Halteria grandinella</name>
    <dbReference type="NCBI Taxonomy" id="5974"/>
    <lineage>
        <taxon>Eukaryota</taxon>
        <taxon>Sar</taxon>
        <taxon>Alveolata</taxon>
        <taxon>Ciliophora</taxon>
        <taxon>Intramacronucleata</taxon>
        <taxon>Spirotrichea</taxon>
        <taxon>Stichotrichia</taxon>
        <taxon>Sporadotrichida</taxon>
        <taxon>Halteriidae</taxon>
        <taxon>Halteria</taxon>
    </lineage>
</organism>
<reference evidence="1" key="1">
    <citation type="submission" date="2019-06" db="EMBL/GenBank/DDBJ databases">
        <authorList>
            <person name="Zheng W."/>
        </authorList>
    </citation>
    <scope>NUCLEOTIDE SEQUENCE</scope>
    <source>
        <strain evidence="1">QDHG01</strain>
    </source>
</reference>
<protein>
    <submittedName>
        <fullName evidence="1">Uncharacterized protein</fullName>
    </submittedName>
</protein>
<evidence type="ECO:0000313" key="2">
    <source>
        <dbReference type="Proteomes" id="UP000785679"/>
    </source>
</evidence>
<dbReference type="Proteomes" id="UP000785679">
    <property type="component" value="Unassembled WGS sequence"/>
</dbReference>
<comment type="caution">
    <text evidence="1">The sequence shown here is derived from an EMBL/GenBank/DDBJ whole genome shotgun (WGS) entry which is preliminary data.</text>
</comment>
<gene>
    <name evidence="1" type="ORF">FGO68_gene11079</name>
</gene>